<protein>
    <recommendedName>
        <fullName evidence="3">Outer membrane protein beta-barrel domain-containing protein</fullName>
    </recommendedName>
</protein>
<feature type="chain" id="PRO_5031318323" description="Outer membrane protein beta-barrel domain-containing protein" evidence="2">
    <location>
        <begin position="20"/>
        <end position="194"/>
    </location>
</feature>
<evidence type="ECO:0000256" key="2">
    <source>
        <dbReference type="SAM" id="SignalP"/>
    </source>
</evidence>
<dbReference type="InterPro" id="IPR027385">
    <property type="entry name" value="Beta-barrel_OMP"/>
</dbReference>
<dbReference type="InterPro" id="IPR011250">
    <property type="entry name" value="OMP/PagP_B-barrel"/>
</dbReference>
<evidence type="ECO:0000313" key="5">
    <source>
        <dbReference type="Proteomes" id="UP000544222"/>
    </source>
</evidence>
<name>A0A7W5DNZ8_9PORP</name>
<dbReference type="Pfam" id="PF13505">
    <property type="entry name" value="OMP_b-brl"/>
    <property type="match status" value="1"/>
</dbReference>
<feature type="domain" description="Outer membrane protein beta-barrel" evidence="3">
    <location>
        <begin position="3"/>
        <end position="155"/>
    </location>
</feature>
<accession>A0A7W5DNZ8</accession>
<dbReference type="AlphaFoldDB" id="A0A7W5DNZ8"/>
<evidence type="ECO:0000256" key="1">
    <source>
        <dbReference type="ARBA" id="ARBA00022729"/>
    </source>
</evidence>
<comment type="caution">
    <text evidence="4">The sequence shown here is derived from an EMBL/GenBank/DDBJ whole genome shotgun (WGS) entry which is preliminary data.</text>
</comment>
<reference evidence="4 5" key="1">
    <citation type="submission" date="2020-08" db="EMBL/GenBank/DDBJ databases">
        <title>Genomic Encyclopedia of Type Strains, Phase IV (KMG-IV): sequencing the most valuable type-strain genomes for metagenomic binning, comparative biology and taxonomic classification.</title>
        <authorList>
            <person name="Goeker M."/>
        </authorList>
    </citation>
    <scope>NUCLEOTIDE SEQUENCE [LARGE SCALE GENOMIC DNA]</scope>
    <source>
        <strain evidence="4 5">DSM 27471</strain>
    </source>
</reference>
<evidence type="ECO:0000313" key="4">
    <source>
        <dbReference type="EMBL" id="MBB3186371.1"/>
    </source>
</evidence>
<evidence type="ECO:0000259" key="3">
    <source>
        <dbReference type="Pfam" id="PF13505"/>
    </source>
</evidence>
<dbReference type="SUPFAM" id="SSF56925">
    <property type="entry name" value="OMPA-like"/>
    <property type="match status" value="1"/>
</dbReference>
<organism evidence="4 5">
    <name type="scientific">Microbacter margulisiae</name>
    <dbReference type="NCBI Taxonomy" id="1350067"/>
    <lineage>
        <taxon>Bacteria</taxon>
        <taxon>Pseudomonadati</taxon>
        <taxon>Bacteroidota</taxon>
        <taxon>Bacteroidia</taxon>
        <taxon>Bacteroidales</taxon>
        <taxon>Porphyromonadaceae</taxon>
        <taxon>Microbacter</taxon>
    </lineage>
</organism>
<gene>
    <name evidence="4" type="ORF">FHX64_000534</name>
</gene>
<feature type="signal peptide" evidence="2">
    <location>
        <begin position="1"/>
        <end position="19"/>
    </location>
</feature>
<keyword evidence="5" id="KW-1185">Reference proteome</keyword>
<dbReference type="RefSeq" id="WP_183412276.1">
    <property type="nucleotide sequence ID" value="NZ_JACHYB010000001.1"/>
</dbReference>
<dbReference type="Proteomes" id="UP000544222">
    <property type="component" value="Unassembled WGS sequence"/>
</dbReference>
<keyword evidence="1 2" id="KW-0732">Signal</keyword>
<sequence>MKLLLLFLFCILAYANSLAQSKSEVFLMYGYAGNDILMNEDVLGDMGYHGKAGNMYELSYIRFLNRNLAIETGVNYSENEVRMTYFPTGVLHSENIRIKMISIPVWANFSFLKYWFINAGPLVDFEIKHSPSQSTQDQSGIGLGIGVGAKYKLGRITFKINPFIQEHAVVPFLKKQFNEKLIENGVKIGIGYSF</sequence>
<dbReference type="EMBL" id="JACHYB010000001">
    <property type="protein sequence ID" value="MBB3186371.1"/>
    <property type="molecule type" value="Genomic_DNA"/>
</dbReference>
<proteinExistence type="predicted"/>